<comment type="subcellular location">
    <subcellularLocation>
        <location evidence="1">Membrane</location>
        <topology evidence="1">Multi-pass membrane protein</topology>
    </subcellularLocation>
</comment>
<evidence type="ECO:0000259" key="8">
    <source>
        <dbReference type="PROSITE" id="PS51202"/>
    </source>
</evidence>
<dbReference type="PANTHER" id="PTHR43652">
    <property type="entry name" value="BASIC AMINO ACID ANTIPORTER YFCC-RELATED"/>
    <property type="match status" value="1"/>
</dbReference>
<dbReference type="OrthoDB" id="9809303at2"/>
<dbReference type="PANTHER" id="PTHR43652:SF2">
    <property type="entry name" value="BASIC AMINO ACID ANTIPORTER YFCC-RELATED"/>
    <property type="match status" value="1"/>
</dbReference>
<gene>
    <name evidence="9" type="ORF">SGCZBJ_13435</name>
</gene>
<evidence type="ECO:0000313" key="10">
    <source>
        <dbReference type="Proteomes" id="UP000234479"/>
    </source>
</evidence>
<evidence type="ECO:0000256" key="4">
    <source>
        <dbReference type="ARBA" id="ARBA00022737"/>
    </source>
</evidence>
<dbReference type="GO" id="GO:0005886">
    <property type="term" value="C:plasma membrane"/>
    <property type="evidence" value="ECO:0007669"/>
    <property type="project" value="TreeGrafter"/>
</dbReference>
<keyword evidence="3 7" id="KW-0812">Transmembrane</keyword>
<keyword evidence="5 7" id="KW-1133">Transmembrane helix</keyword>
<dbReference type="Pfam" id="PF03600">
    <property type="entry name" value="CitMHS"/>
    <property type="match status" value="1"/>
</dbReference>
<feature type="transmembrane region" description="Helical" evidence="7">
    <location>
        <begin position="139"/>
        <end position="160"/>
    </location>
</feature>
<feature type="transmembrane region" description="Helical" evidence="7">
    <location>
        <begin position="503"/>
        <end position="521"/>
    </location>
</feature>
<dbReference type="InterPro" id="IPR036721">
    <property type="entry name" value="RCK_C_sf"/>
</dbReference>
<dbReference type="GO" id="GO:0006813">
    <property type="term" value="P:potassium ion transport"/>
    <property type="evidence" value="ECO:0007669"/>
    <property type="project" value="InterPro"/>
</dbReference>
<keyword evidence="2" id="KW-0813">Transport</keyword>
<feature type="transmembrane region" description="Helical" evidence="7">
    <location>
        <begin position="96"/>
        <end position="118"/>
    </location>
</feature>
<feature type="transmembrane region" description="Helical" evidence="7">
    <location>
        <begin position="399"/>
        <end position="430"/>
    </location>
</feature>
<dbReference type="EMBL" id="PJRS01000023">
    <property type="protein sequence ID" value="PLR24278.1"/>
    <property type="molecule type" value="Genomic_DNA"/>
</dbReference>
<evidence type="ECO:0000256" key="7">
    <source>
        <dbReference type="SAM" id="Phobius"/>
    </source>
</evidence>
<keyword evidence="4" id="KW-0677">Repeat</keyword>
<dbReference type="CDD" id="cd01115">
    <property type="entry name" value="SLC13_permease"/>
    <property type="match status" value="1"/>
</dbReference>
<proteinExistence type="predicted"/>
<evidence type="ECO:0000256" key="2">
    <source>
        <dbReference type="ARBA" id="ARBA00022448"/>
    </source>
</evidence>
<organism evidence="9 10">
    <name type="scientific">Caulobacter zeae</name>
    <dbReference type="NCBI Taxonomy" id="2055137"/>
    <lineage>
        <taxon>Bacteria</taxon>
        <taxon>Pseudomonadati</taxon>
        <taxon>Pseudomonadota</taxon>
        <taxon>Alphaproteobacteria</taxon>
        <taxon>Caulobacterales</taxon>
        <taxon>Caulobacteraceae</taxon>
        <taxon>Caulobacter</taxon>
    </lineage>
</organism>
<sequence>MTLQQGLSFALVGATVLCFVWGRWRYDLIAVGALAVGVVSGLIPVKSAFDGFSNDIVIIIASALVLSAAVSRSGIVDTLMAPLLPRLKTARSQAPVMAAITAVLSMATKNVGALALMMPSALRMARNTGVPPSRILMPMSFGSLVGGLAVLVGTSPNIIVSEVRQEALGKPFAMFDFMPVGAALTVMAIAYLSFAYRLLPAGREAAVDIDAALAANAYVTEVEIPDDWSFEQNRVGDLKRAAEDAVAVVAILRGRERIASPHVNRKILPGDVLLLEGQQQALNELILKARLRLSDAKRPVVMDEPTDEVRVVEAVIGAQSDLIGKTAKGLALNETYGVNLLGVSRSGYRLAGRLATIRMKAGDILVLQGSEQQLPGALQALGCLPLAEREVRLGGVRHAILPAAILAGAMVLVALGVLPVAAGFFAAAVLVVATGALRMREAYASLEGPVLVLVAAMIPVSDTIQKSGGTDLIAAWLSGAFDGMPPLLTLTAMMAVAMLATPFLNNAATVLIVAPIGLGLAERLGLSPDPFLMAVAVGAGCDFLTPVGHQCNTLVLGPGGYRFGDYARLGAPLSLLILLTAPALIALVWPLAGR</sequence>
<dbReference type="InterPro" id="IPR051679">
    <property type="entry name" value="DASS-Related_Transporters"/>
</dbReference>
<reference evidence="9 10" key="1">
    <citation type="submission" date="2017-12" db="EMBL/GenBank/DDBJ databases">
        <title>The genome sequence of Caulobacter sp. 410.</title>
        <authorList>
            <person name="Gao J."/>
            <person name="Mao X."/>
            <person name="Sun J."/>
        </authorList>
    </citation>
    <scope>NUCLEOTIDE SEQUENCE [LARGE SCALE GENOMIC DNA]</scope>
    <source>
        <strain evidence="9 10">410</strain>
    </source>
</reference>
<protein>
    <submittedName>
        <fullName evidence="9">SLC13 family permease</fullName>
    </submittedName>
</protein>
<keyword evidence="6 7" id="KW-0472">Membrane</keyword>
<evidence type="ECO:0000256" key="5">
    <source>
        <dbReference type="ARBA" id="ARBA00022989"/>
    </source>
</evidence>
<name>A0A2N5DDY2_9CAUL</name>
<evidence type="ECO:0000256" key="3">
    <source>
        <dbReference type="ARBA" id="ARBA00022692"/>
    </source>
</evidence>
<dbReference type="GO" id="GO:0008324">
    <property type="term" value="F:monoatomic cation transmembrane transporter activity"/>
    <property type="evidence" value="ECO:0007669"/>
    <property type="project" value="InterPro"/>
</dbReference>
<dbReference type="RefSeq" id="WP_101718516.1">
    <property type="nucleotide sequence ID" value="NZ_PJRS01000023.1"/>
</dbReference>
<evidence type="ECO:0000256" key="6">
    <source>
        <dbReference type="ARBA" id="ARBA00023136"/>
    </source>
</evidence>
<feature type="domain" description="RCK C-terminal" evidence="8">
    <location>
        <begin position="299"/>
        <end position="383"/>
    </location>
</feature>
<dbReference type="Proteomes" id="UP000234479">
    <property type="component" value="Unassembled WGS sequence"/>
</dbReference>
<feature type="transmembrane region" description="Helical" evidence="7">
    <location>
        <begin position="172"/>
        <end position="194"/>
    </location>
</feature>
<dbReference type="Pfam" id="PF02080">
    <property type="entry name" value="TrkA_C"/>
    <property type="match status" value="2"/>
</dbReference>
<dbReference type="Gene3D" id="3.30.70.1450">
    <property type="entry name" value="Regulator of K+ conductance, C-terminal domain"/>
    <property type="match status" value="2"/>
</dbReference>
<comment type="caution">
    <text evidence="9">The sequence shown here is derived from an EMBL/GenBank/DDBJ whole genome shotgun (WGS) entry which is preliminary data.</text>
</comment>
<dbReference type="PROSITE" id="PS51202">
    <property type="entry name" value="RCK_C"/>
    <property type="match status" value="2"/>
</dbReference>
<accession>A0A2N5DDY2</accession>
<feature type="transmembrane region" description="Helical" evidence="7">
    <location>
        <begin position="569"/>
        <end position="592"/>
    </location>
</feature>
<evidence type="ECO:0000256" key="1">
    <source>
        <dbReference type="ARBA" id="ARBA00004141"/>
    </source>
</evidence>
<dbReference type="InterPro" id="IPR004680">
    <property type="entry name" value="Cit_transptr-like_dom"/>
</dbReference>
<dbReference type="InterPro" id="IPR006037">
    <property type="entry name" value="RCK_C"/>
</dbReference>
<feature type="transmembrane region" description="Helical" evidence="7">
    <location>
        <begin position="28"/>
        <end position="49"/>
    </location>
</feature>
<dbReference type="AlphaFoldDB" id="A0A2N5DDY2"/>
<evidence type="ECO:0000313" key="9">
    <source>
        <dbReference type="EMBL" id="PLR24278.1"/>
    </source>
</evidence>
<keyword evidence="10" id="KW-1185">Reference proteome</keyword>
<dbReference type="SUPFAM" id="SSF116726">
    <property type="entry name" value="TrkA C-terminal domain-like"/>
    <property type="match status" value="2"/>
</dbReference>
<feature type="transmembrane region" description="Helical" evidence="7">
    <location>
        <begin position="56"/>
        <end position="76"/>
    </location>
</feature>
<feature type="domain" description="RCK C-terminal" evidence="8">
    <location>
        <begin position="207"/>
        <end position="291"/>
    </location>
</feature>